<dbReference type="Gene3D" id="3.40.190.10">
    <property type="entry name" value="Periplasmic binding protein-like II"/>
    <property type="match status" value="2"/>
</dbReference>
<organism evidence="5 6">
    <name type="scientific">Ensifer adhaerens</name>
    <name type="common">Sinorhizobium morelense</name>
    <dbReference type="NCBI Taxonomy" id="106592"/>
    <lineage>
        <taxon>Bacteria</taxon>
        <taxon>Pseudomonadati</taxon>
        <taxon>Pseudomonadota</taxon>
        <taxon>Alphaproteobacteria</taxon>
        <taxon>Hyphomicrobiales</taxon>
        <taxon>Rhizobiaceae</taxon>
        <taxon>Sinorhizobium/Ensifer group</taxon>
        <taxon>Ensifer</taxon>
    </lineage>
</organism>
<dbReference type="AlphaFoldDB" id="A0A0L8BQ81"/>
<feature type="signal peptide" evidence="3">
    <location>
        <begin position="1"/>
        <end position="27"/>
    </location>
</feature>
<dbReference type="RefSeq" id="WP_053250590.1">
    <property type="nucleotide sequence ID" value="NZ_LGAP01000014.1"/>
</dbReference>
<dbReference type="Pfam" id="PF00497">
    <property type="entry name" value="SBP_bac_3"/>
    <property type="match status" value="1"/>
</dbReference>
<dbReference type="GO" id="GO:0042597">
    <property type="term" value="C:periplasmic space"/>
    <property type="evidence" value="ECO:0007669"/>
    <property type="project" value="UniProtKB-SubCell"/>
</dbReference>
<dbReference type="PATRIC" id="fig|106592.7.peg.1865"/>
<comment type="caution">
    <text evidence="5">The sequence shown here is derived from an EMBL/GenBank/DDBJ whole genome shotgun (WGS) entry which is preliminary data.</text>
</comment>
<evidence type="ECO:0000313" key="5">
    <source>
        <dbReference type="EMBL" id="KOF16877.1"/>
    </source>
</evidence>
<evidence type="ECO:0000256" key="3">
    <source>
        <dbReference type="SAM" id="SignalP"/>
    </source>
</evidence>
<dbReference type="SMART" id="SM00062">
    <property type="entry name" value="PBPb"/>
    <property type="match status" value="1"/>
</dbReference>
<evidence type="ECO:0000259" key="4">
    <source>
        <dbReference type="SMART" id="SM00062"/>
    </source>
</evidence>
<protein>
    <submittedName>
        <fullName evidence="5">ABC transporter substrate-binding protein</fullName>
    </submittedName>
</protein>
<dbReference type="Proteomes" id="UP000037425">
    <property type="component" value="Unassembled WGS sequence"/>
</dbReference>
<accession>A0A0L8BQ81</accession>
<dbReference type="CDD" id="cd01004">
    <property type="entry name" value="PBP2_MidA_like"/>
    <property type="match status" value="1"/>
</dbReference>
<proteinExistence type="predicted"/>
<dbReference type="PANTHER" id="PTHR35936:SF17">
    <property type="entry name" value="ARGININE-BINDING EXTRACELLULAR PROTEIN ARTP"/>
    <property type="match status" value="1"/>
</dbReference>
<dbReference type="InterPro" id="IPR001638">
    <property type="entry name" value="Solute-binding_3/MltF_N"/>
</dbReference>
<comment type="subcellular location">
    <subcellularLocation>
        <location evidence="1">Periplasm</location>
    </subcellularLocation>
</comment>
<evidence type="ECO:0000256" key="2">
    <source>
        <dbReference type="ARBA" id="ARBA00022729"/>
    </source>
</evidence>
<name>A0A0L8BQ81_ENSAD</name>
<feature type="chain" id="PRO_5005581066" evidence="3">
    <location>
        <begin position="28"/>
        <end position="314"/>
    </location>
</feature>
<reference evidence="6" key="1">
    <citation type="submission" date="2015-07" db="EMBL/GenBank/DDBJ databases">
        <title>Whole genome sequence of an Ensifer adhaerens strain isolated from a cave pool in the Wind Cave National Park.</title>
        <authorList>
            <person name="Eng W.W.H."/>
            <person name="Gan H.M."/>
            <person name="Barton H.A."/>
            <person name="Savka M.A."/>
        </authorList>
    </citation>
    <scope>NUCLEOTIDE SEQUENCE [LARGE SCALE GENOMIC DNA]</scope>
    <source>
        <strain evidence="6">SD006</strain>
    </source>
</reference>
<sequence length="314" mass="33483">MAFFDRAKLLLAGAVAVATLGTASVQAQEKFDLSPDRSNRVHAERNEAAIKAIAPDFKFVNPGKFTVAVNPWDPPIATYASDSKTVVGADPDLASLVADSLGLELDLVAVAWADWPLGVASGKYDAVISNVSVTEERKEKFDFSTYRRDVLGFFVKSDSPITSIKEPKDVAGLKVITGAGTNQEKIILEWDRQNVAAGLKPIEVQYYDDRAASDLALQSGRADVEFNPNATRAYAASIRNDTKVVGIASGGWPLTAEIAVTTRKGGGLADAITLAVNDLIKNGKYGEVLKRWSLTDEAVDASQTNPPGLPKSGS</sequence>
<dbReference type="EMBL" id="LGAP01000014">
    <property type="protein sequence ID" value="KOF16877.1"/>
    <property type="molecule type" value="Genomic_DNA"/>
</dbReference>
<evidence type="ECO:0000313" key="6">
    <source>
        <dbReference type="Proteomes" id="UP000037425"/>
    </source>
</evidence>
<gene>
    <name evidence="5" type="ORF">AC244_20180</name>
</gene>
<dbReference type="PANTHER" id="PTHR35936">
    <property type="entry name" value="MEMBRANE-BOUND LYTIC MUREIN TRANSGLYCOSYLASE F"/>
    <property type="match status" value="1"/>
</dbReference>
<feature type="domain" description="Solute-binding protein family 3/N-terminal" evidence="4">
    <location>
        <begin position="64"/>
        <end position="296"/>
    </location>
</feature>
<dbReference type="SUPFAM" id="SSF53850">
    <property type="entry name" value="Periplasmic binding protein-like II"/>
    <property type="match status" value="1"/>
</dbReference>
<dbReference type="OrthoDB" id="5419093at2"/>
<keyword evidence="2 3" id="KW-0732">Signal</keyword>
<evidence type="ECO:0000256" key="1">
    <source>
        <dbReference type="ARBA" id="ARBA00004418"/>
    </source>
</evidence>